<sequence length="92" mass="10438">MKKEVGVCCNYQKQVWDQDCGKMTGIHKNISPHRRNCTPDLWLLLGLHSFVAVAGLAGDEQVHASPPQCLDLLSSLKLYWHRLHSLFHMPGM</sequence>
<dbReference type="AlphaFoldDB" id="A0AAV5K8J6"/>
<organism evidence="1 2">
    <name type="scientific">Rubroshorea leprosula</name>
    <dbReference type="NCBI Taxonomy" id="152421"/>
    <lineage>
        <taxon>Eukaryota</taxon>
        <taxon>Viridiplantae</taxon>
        <taxon>Streptophyta</taxon>
        <taxon>Embryophyta</taxon>
        <taxon>Tracheophyta</taxon>
        <taxon>Spermatophyta</taxon>
        <taxon>Magnoliopsida</taxon>
        <taxon>eudicotyledons</taxon>
        <taxon>Gunneridae</taxon>
        <taxon>Pentapetalae</taxon>
        <taxon>rosids</taxon>
        <taxon>malvids</taxon>
        <taxon>Malvales</taxon>
        <taxon>Dipterocarpaceae</taxon>
        <taxon>Rubroshorea</taxon>
    </lineage>
</organism>
<dbReference type="Proteomes" id="UP001054252">
    <property type="component" value="Unassembled WGS sequence"/>
</dbReference>
<dbReference type="EMBL" id="BPVZ01000054">
    <property type="protein sequence ID" value="GKV19916.1"/>
    <property type="molecule type" value="Genomic_DNA"/>
</dbReference>
<gene>
    <name evidence="1" type="ORF">SLEP1_g30115</name>
</gene>
<proteinExistence type="predicted"/>
<reference evidence="1 2" key="1">
    <citation type="journal article" date="2021" name="Commun. Biol.">
        <title>The genome of Shorea leprosula (Dipterocarpaceae) highlights the ecological relevance of drought in aseasonal tropical rainforests.</title>
        <authorList>
            <person name="Ng K.K.S."/>
            <person name="Kobayashi M.J."/>
            <person name="Fawcett J.A."/>
            <person name="Hatakeyama M."/>
            <person name="Paape T."/>
            <person name="Ng C.H."/>
            <person name="Ang C.C."/>
            <person name="Tnah L.H."/>
            <person name="Lee C.T."/>
            <person name="Nishiyama T."/>
            <person name="Sese J."/>
            <person name="O'Brien M.J."/>
            <person name="Copetti D."/>
            <person name="Mohd Noor M.I."/>
            <person name="Ong R.C."/>
            <person name="Putra M."/>
            <person name="Sireger I.Z."/>
            <person name="Indrioko S."/>
            <person name="Kosugi Y."/>
            <person name="Izuno A."/>
            <person name="Isagi Y."/>
            <person name="Lee S.L."/>
            <person name="Shimizu K.K."/>
        </authorList>
    </citation>
    <scope>NUCLEOTIDE SEQUENCE [LARGE SCALE GENOMIC DNA]</scope>
    <source>
        <strain evidence="1">214</strain>
    </source>
</reference>
<keyword evidence="2" id="KW-1185">Reference proteome</keyword>
<protein>
    <submittedName>
        <fullName evidence="1">Uncharacterized protein</fullName>
    </submittedName>
</protein>
<name>A0AAV5K8J6_9ROSI</name>
<evidence type="ECO:0000313" key="1">
    <source>
        <dbReference type="EMBL" id="GKV19916.1"/>
    </source>
</evidence>
<comment type="caution">
    <text evidence="1">The sequence shown here is derived from an EMBL/GenBank/DDBJ whole genome shotgun (WGS) entry which is preliminary data.</text>
</comment>
<evidence type="ECO:0000313" key="2">
    <source>
        <dbReference type="Proteomes" id="UP001054252"/>
    </source>
</evidence>
<accession>A0AAV5K8J6</accession>